<accession>A0A1B8YCW9</accession>
<evidence type="ECO:0000256" key="2">
    <source>
        <dbReference type="ARBA" id="ARBA00023002"/>
    </source>
</evidence>
<dbReference type="InterPro" id="IPR020904">
    <property type="entry name" value="Sc_DH/Rdtase_CS"/>
</dbReference>
<reference evidence="5" key="1">
    <citation type="submission" date="2015-11" db="EMBL/GenBank/DDBJ databases">
        <authorList>
            <person name="Tobias N.J."/>
            <person name="Mishra B."/>
            <person name="Gupta D.K."/>
            <person name="Thines M."/>
            <person name="Stinear T.P."/>
            <person name="Bode H.B."/>
        </authorList>
    </citation>
    <scope>NUCLEOTIDE SEQUENCE [LARGE SCALE GENOMIC DNA]</scope>
    <source>
        <strain evidence="5">PB45.5</strain>
    </source>
</reference>
<evidence type="ECO:0000313" key="5">
    <source>
        <dbReference type="Proteomes" id="UP000092665"/>
    </source>
</evidence>
<dbReference type="PANTHER" id="PTHR44196">
    <property type="entry name" value="DEHYDROGENASE/REDUCTASE SDR FAMILY MEMBER 7B"/>
    <property type="match status" value="1"/>
</dbReference>
<name>A0A1B8YCW9_9GAMM</name>
<dbReference type="EMBL" id="LOIC01000088">
    <property type="protein sequence ID" value="OCA52907.1"/>
    <property type="molecule type" value="Genomic_DNA"/>
</dbReference>
<evidence type="ECO:0000256" key="1">
    <source>
        <dbReference type="ARBA" id="ARBA00006484"/>
    </source>
</evidence>
<dbReference type="AlphaFoldDB" id="A0A1B8YCW9"/>
<dbReference type="GO" id="GO:0016491">
    <property type="term" value="F:oxidoreductase activity"/>
    <property type="evidence" value="ECO:0007669"/>
    <property type="project" value="UniProtKB-KW"/>
</dbReference>
<dbReference type="Gene3D" id="3.40.50.720">
    <property type="entry name" value="NAD(P)-binding Rossmann-like Domain"/>
    <property type="match status" value="1"/>
</dbReference>
<proteinExistence type="inferred from homology"/>
<dbReference type="Proteomes" id="UP000092665">
    <property type="component" value="Unassembled WGS sequence"/>
</dbReference>
<dbReference type="Pfam" id="PF00106">
    <property type="entry name" value="adh_short"/>
    <property type="match status" value="1"/>
</dbReference>
<dbReference type="RefSeq" id="WP_065391838.1">
    <property type="nucleotide sequence ID" value="NZ_CAWMQN010000088.1"/>
</dbReference>
<keyword evidence="2 4" id="KW-0560">Oxidoreductase</keyword>
<dbReference type="PRINTS" id="PR00080">
    <property type="entry name" value="SDRFAMILY"/>
</dbReference>
<sequence length="231" mass="24587">MLRGKRVLLTGASGLLGHAITEMLAGSGSRMVVTGRCENRLKELPQQYQGNCEIYSFSGDICHDNFRRQLIDFTCAKLGGLDILINNAGAFHFGNLMDLIPEEIDQVITTNVTALIHMTYLALPHLLSSAQPSIINISSLAGKASLPGASCYAASKWAVIGFTVALQQELWKQGVRVCAISPGQLEMLGAVLPNGVGTIPLSSVTDAIVFILQHPAGSCPAEIVLRPIASC</sequence>
<organism evidence="4 5">
    <name type="scientific">Photorhabdus namnaonensis</name>
    <dbReference type="NCBI Taxonomy" id="1851568"/>
    <lineage>
        <taxon>Bacteria</taxon>
        <taxon>Pseudomonadati</taxon>
        <taxon>Pseudomonadota</taxon>
        <taxon>Gammaproteobacteria</taxon>
        <taxon>Enterobacterales</taxon>
        <taxon>Morganellaceae</taxon>
        <taxon>Photorhabdus</taxon>
    </lineage>
</organism>
<dbReference type="InterPro" id="IPR036291">
    <property type="entry name" value="NAD(P)-bd_dom_sf"/>
</dbReference>
<dbReference type="EC" id="1.-.-.-" evidence="4"/>
<dbReference type="GO" id="GO:0016020">
    <property type="term" value="C:membrane"/>
    <property type="evidence" value="ECO:0007669"/>
    <property type="project" value="TreeGrafter"/>
</dbReference>
<evidence type="ECO:0000256" key="3">
    <source>
        <dbReference type="RuleBase" id="RU000363"/>
    </source>
</evidence>
<protein>
    <submittedName>
        <fullName evidence="4">Putative oxidoreductase</fullName>
        <ecNumber evidence="4">1.-.-.-</ecNumber>
    </submittedName>
</protein>
<keyword evidence="5" id="KW-1185">Reference proteome</keyword>
<dbReference type="PRINTS" id="PR00081">
    <property type="entry name" value="GDHRDH"/>
</dbReference>
<comment type="similarity">
    <text evidence="1 3">Belongs to the short-chain dehydrogenases/reductases (SDR) family.</text>
</comment>
<dbReference type="PANTHER" id="PTHR44196:SF1">
    <property type="entry name" value="DEHYDROGENASE_REDUCTASE SDR FAMILY MEMBER 7B"/>
    <property type="match status" value="1"/>
</dbReference>
<dbReference type="CDD" id="cd05233">
    <property type="entry name" value="SDR_c"/>
    <property type="match status" value="1"/>
</dbReference>
<evidence type="ECO:0000313" key="4">
    <source>
        <dbReference type="EMBL" id="OCA52907.1"/>
    </source>
</evidence>
<dbReference type="SUPFAM" id="SSF51735">
    <property type="entry name" value="NAD(P)-binding Rossmann-fold domains"/>
    <property type="match status" value="1"/>
</dbReference>
<gene>
    <name evidence="4" type="ORF">Phpb_03959</name>
</gene>
<comment type="caution">
    <text evidence="4">The sequence shown here is derived from an EMBL/GenBank/DDBJ whole genome shotgun (WGS) entry which is preliminary data.</text>
</comment>
<dbReference type="PROSITE" id="PS00061">
    <property type="entry name" value="ADH_SHORT"/>
    <property type="match status" value="1"/>
</dbReference>
<dbReference type="InterPro" id="IPR002347">
    <property type="entry name" value="SDR_fam"/>
</dbReference>